<name>A0A364Y696_9BACT</name>
<dbReference type="EMBL" id="QMFY01000002">
    <property type="protein sequence ID" value="RAW02325.1"/>
    <property type="molecule type" value="Genomic_DNA"/>
</dbReference>
<comment type="subcellular location">
    <subcellularLocation>
        <location evidence="1">Cell outer membrane</location>
    </subcellularLocation>
</comment>
<dbReference type="Proteomes" id="UP000251889">
    <property type="component" value="Unassembled WGS sequence"/>
</dbReference>
<evidence type="ECO:0000256" key="6">
    <source>
        <dbReference type="SAM" id="SignalP"/>
    </source>
</evidence>
<dbReference type="OrthoDB" id="5694214at2"/>
<dbReference type="InterPro" id="IPR012944">
    <property type="entry name" value="SusD_RagB_dom"/>
</dbReference>
<evidence type="ECO:0000256" key="2">
    <source>
        <dbReference type="ARBA" id="ARBA00006275"/>
    </source>
</evidence>
<keyword evidence="10" id="KW-1185">Reference proteome</keyword>
<evidence type="ECO:0000313" key="9">
    <source>
        <dbReference type="EMBL" id="RAW02325.1"/>
    </source>
</evidence>
<organism evidence="9 10">
    <name type="scientific">Pseudochryseolinea flava</name>
    <dbReference type="NCBI Taxonomy" id="2059302"/>
    <lineage>
        <taxon>Bacteria</taxon>
        <taxon>Pseudomonadati</taxon>
        <taxon>Bacteroidota</taxon>
        <taxon>Cytophagia</taxon>
        <taxon>Cytophagales</taxon>
        <taxon>Fulvivirgaceae</taxon>
        <taxon>Pseudochryseolinea</taxon>
    </lineage>
</organism>
<dbReference type="Pfam" id="PF14322">
    <property type="entry name" value="SusD-like_3"/>
    <property type="match status" value="1"/>
</dbReference>
<dbReference type="AlphaFoldDB" id="A0A364Y696"/>
<dbReference type="PROSITE" id="PS51257">
    <property type="entry name" value="PROKAR_LIPOPROTEIN"/>
    <property type="match status" value="1"/>
</dbReference>
<dbReference type="GO" id="GO:0009279">
    <property type="term" value="C:cell outer membrane"/>
    <property type="evidence" value="ECO:0007669"/>
    <property type="project" value="UniProtKB-SubCell"/>
</dbReference>
<accession>A0A364Y696</accession>
<evidence type="ECO:0000313" key="10">
    <source>
        <dbReference type="Proteomes" id="UP000251889"/>
    </source>
</evidence>
<evidence type="ECO:0000259" key="7">
    <source>
        <dbReference type="Pfam" id="PF07980"/>
    </source>
</evidence>
<evidence type="ECO:0000256" key="4">
    <source>
        <dbReference type="ARBA" id="ARBA00023136"/>
    </source>
</evidence>
<gene>
    <name evidence="9" type="ORF">DQQ10_07265</name>
</gene>
<proteinExistence type="inferred from homology"/>
<dbReference type="SUPFAM" id="SSF48452">
    <property type="entry name" value="TPR-like"/>
    <property type="match status" value="1"/>
</dbReference>
<evidence type="ECO:0000256" key="5">
    <source>
        <dbReference type="ARBA" id="ARBA00023237"/>
    </source>
</evidence>
<dbReference type="InterPro" id="IPR033985">
    <property type="entry name" value="SusD-like_N"/>
</dbReference>
<comment type="similarity">
    <text evidence="2">Belongs to the SusD family.</text>
</comment>
<keyword evidence="3 6" id="KW-0732">Signal</keyword>
<dbReference type="Gene3D" id="1.25.40.390">
    <property type="match status" value="1"/>
</dbReference>
<evidence type="ECO:0000259" key="8">
    <source>
        <dbReference type="Pfam" id="PF14322"/>
    </source>
</evidence>
<protein>
    <submittedName>
        <fullName evidence="9">RagB/SusD family nutrient uptake outer membrane protein</fullName>
    </submittedName>
</protein>
<dbReference type="InterPro" id="IPR011990">
    <property type="entry name" value="TPR-like_helical_dom_sf"/>
</dbReference>
<feature type="chain" id="PRO_5017056935" evidence="6">
    <location>
        <begin position="21"/>
        <end position="566"/>
    </location>
</feature>
<dbReference type="Pfam" id="PF07980">
    <property type="entry name" value="SusD_RagB"/>
    <property type="match status" value="1"/>
</dbReference>
<feature type="domain" description="SusD-like N-terminal" evidence="8">
    <location>
        <begin position="108"/>
        <end position="234"/>
    </location>
</feature>
<sequence length="566" mass="64045">MRKYALYILTILAFASTSCDSDFLHPNPTSLTDEAIWKDPFLTEAYIVNLYTGIRMTEKEANQGERFIGFGRGFHWALYASVTDEAVYSNDDQTYLVQRGQLSPSNYGWMSTTWGRSYRSIREANLALSKLSEVPITDDRRTLLNAEIRFVRAFRYFDLLKGFGGVPIIGDRVTQMTDDFSELYVRKSIEETADYIVDELDAVIGVLPDDPNNDWERGRATTPAAMALKARVLLYAASPLYTNDANIASKWQAAADAAKAIMDLNKFSLVTNLSADHAENYRLYFLTAPTTTEDIFCREYTNASASMAMERMNAPNGFGGWGGNCPMQNLVDDYEMDNGLPITDLSSGYNAQNPYANRDPRFYATILHNGASFRGRNVETFLPSGKDSPDGNEPWNTSPTGYYLRKFLKESVALDDWPNMGTASWRYFRYAEVLLNYAEAQNEANGVDESVYDAVNEVRNRAGMPDLPAGLTQDAMRARIRNERRVELAYEEHRYFDVRRWKIAAVVENEQAQGISITRDGGGNLTFAVKEALGDRTFSPQHYWFPIPIEEINASNRKIAQNPFYE</sequence>
<dbReference type="RefSeq" id="WP_112746147.1">
    <property type="nucleotide sequence ID" value="NZ_QMFY01000002.1"/>
</dbReference>
<keyword evidence="5" id="KW-0998">Cell outer membrane</keyword>
<feature type="signal peptide" evidence="6">
    <location>
        <begin position="1"/>
        <end position="20"/>
    </location>
</feature>
<keyword evidence="4" id="KW-0472">Membrane</keyword>
<evidence type="ECO:0000256" key="3">
    <source>
        <dbReference type="ARBA" id="ARBA00022729"/>
    </source>
</evidence>
<evidence type="ECO:0000256" key="1">
    <source>
        <dbReference type="ARBA" id="ARBA00004442"/>
    </source>
</evidence>
<comment type="caution">
    <text evidence="9">The sequence shown here is derived from an EMBL/GenBank/DDBJ whole genome shotgun (WGS) entry which is preliminary data.</text>
</comment>
<reference evidence="9 10" key="1">
    <citation type="submission" date="2018-06" db="EMBL/GenBank/DDBJ databases">
        <title>Chryseolinea flavus sp. nov., a member of the phylum Bacteroidetes isolated from soil.</title>
        <authorList>
            <person name="Li Y."/>
            <person name="Wang J."/>
        </authorList>
    </citation>
    <scope>NUCLEOTIDE SEQUENCE [LARGE SCALE GENOMIC DNA]</scope>
    <source>
        <strain evidence="9 10">SDU1-6</strain>
    </source>
</reference>
<feature type="domain" description="RagB/SusD" evidence="7">
    <location>
        <begin position="309"/>
        <end position="565"/>
    </location>
</feature>